<evidence type="ECO:0000313" key="1">
    <source>
        <dbReference type="EMBL" id="KKZ74340.1"/>
    </source>
</evidence>
<protein>
    <submittedName>
        <fullName evidence="1">Uncharacterized protein</fullName>
    </submittedName>
</protein>
<name>A0A2P2GS63_STREW</name>
<sequence length="62" mass="6892">MAARIGRPKHCTYCTETGADCCVRVQPDTGRHIYAHRDCAGRRGVKAMYVFLDDAPRIGAPR</sequence>
<evidence type="ECO:0000313" key="2">
    <source>
        <dbReference type="Proteomes" id="UP000265325"/>
    </source>
</evidence>
<comment type="caution">
    <text evidence="1">The sequence shown here is derived from an EMBL/GenBank/DDBJ whole genome shotgun (WGS) entry which is preliminary data.</text>
</comment>
<dbReference type="OrthoDB" id="4338491at2"/>
<gene>
    <name evidence="1" type="ORF">VO63_07790</name>
</gene>
<dbReference type="EMBL" id="LAQS01000009">
    <property type="protein sequence ID" value="KKZ74340.1"/>
    <property type="molecule type" value="Genomic_DNA"/>
</dbReference>
<keyword evidence="2" id="KW-1185">Reference proteome</keyword>
<organism evidence="1 2">
    <name type="scientific">Streptomyces showdoensis</name>
    <dbReference type="NCBI Taxonomy" id="68268"/>
    <lineage>
        <taxon>Bacteria</taxon>
        <taxon>Bacillati</taxon>
        <taxon>Actinomycetota</taxon>
        <taxon>Actinomycetes</taxon>
        <taxon>Kitasatosporales</taxon>
        <taxon>Streptomycetaceae</taxon>
        <taxon>Streptomyces</taxon>
    </lineage>
</organism>
<proteinExistence type="predicted"/>
<dbReference type="RefSeq" id="WP_046906872.1">
    <property type="nucleotide sequence ID" value="NZ_JBHMCW010000005.1"/>
</dbReference>
<reference evidence="1 2" key="1">
    <citation type="submission" date="2015-05" db="EMBL/GenBank/DDBJ databases">
        <title>Draft Genome assembly of Streptomyces showdoensis.</title>
        <authorList>
            <person name="Thapa K.K."/>
            <person name="Metsa-Ketela M."/>
        </authorList>
    </citation>
    <scope>NUCLEOTIDE SEQUENCE [LARGE SCALE GENOMIC DNA]</scope>
    <source>
        <strain evidence="1 2">ATCC 15227</strain>
    </source>
</reference>
<dbReference type="Proteomes" id="UP000265325">
    <property type="component" value="Unassembled WGS sequence"/>
</dbReference>
<dbReference type="AlphaFoldDB" id="A0A2P2GS63"/>
<accession>A0A2P2GS63</accession>